<organism evidence="4 5">
    <name type="scientific">Rhodomicrobium udaipurense</name>
    <dbReference type="NCBI Taxonomy" id="1202716"/>
    <lineage>
        <taxon>Bacteria</taxon>
        <taxon>Pseudomonadati</taxon>
        <taxon>Pseudomonadota</taxon>
        <taxon>Alphaproteobacteria</taxon>
        <taxon>Hyphomicrobiales</taxon>
        <taxon>Hyphomicrobiaceae</taxon>
        <taxon>Rhodomicrobium</taxon>
    </lineage>
</organism>
<dbReference type="Gene3D" id="1.10.8.350">
    <property type="entry name" value="Bacterial muramidase"/>
    <property type="match status" value="1"/>
</dbReference>
<dbReference type="EMBL" id="JAEMUK010000015">
    <property type="protein sequence ID" value="MBJ7543596.1"/>
    <property type="molecule type" value="Genomic_DNA"/>
</dbReference>
<reference evidence="4 5" key="1">
    <citation type="submission" date="2020-12" db="EMBL/GenBank/DDBJ databases">
        <title>Revised draft genomes of Rhodomicrobium vannielii ATCC 17100 and Rhodomicrobium udaipurense JA643.</title>
        <authorList>
            <person name="Conners E.M."/>
            <person name="Davenport E.J."/>
            <person name="Bose A."/>
        </authorList>
    </citation>
    <scope>NUCLEOTIDE SEQUENCE [LARGE SCALE GENOMIC DNA]</scope>
    <source>
        <strain evidence="4 5">JA643</strain>
    </source>
</reference>
<dbReference type="Proteomes" id="UP000623250">
    <property type="component" value="Unassembled WGS sequence"/>
</dbReference>
<dbReference type="InterPro" id="IPR036365">
    <property type="entry name" value="PGBD-like_sf"/>
</dbReference>
<dbReference type="PANTHER" id="PTHR30163:SF8">
    <property type="entry name" value="LYTIC MUREIN TRANSGLYCOSYLASE"/>
    <property type="match status" value="1"/>
</dbReference>
<evidence type="ECO:0000313" key="4">
    <source>
        <dbReference type="EMBL" id="MBJ7543596.1"/>
    </source>
</evidence>
<dbReference type="AlphaFoldDB" id="A0A8I1KK12"/>
<accession>A0A8I1KK12</accession>
<dbReference type="Gene3D" id="1.10.101.10">
    <property type="entry name" value="PGBD-like superfamily/PGBD"/>
    <property type="match status" value="1"/>
</dbReference>
<dbReference type="PROSITE" id="PS51318">
    <property type="entry name" value="TAT"/>
    <property type="match status" value="1"/>
</dbReference>
<dbReference type="Pfam" id="PF01471">
    <property type="entry name" value="PG_binding_1"/>
    <property type="match status" value="1"/>
</dbReference>
<evidence type="ECO:0000259" key="3">
    <source>
        <dbReference type="Pfam" id="PF13406"/>
    </source>
</evidence>
<keyword evidence="5" id="KW-1185">Reference proteome</keyword>
<evidence type="ECO:0000256" key="1">
    <source>
        <dbReference type="SAM" id="SignalP"/>
    </source>
</evidence>
<feature type="domain" description="Transglycosylase SLT" evidence="3">
    <location>
        <begin position="41"/>
        <end position="333"/>
    </location>
</feature>
<dbReference type="InterPro" id="IPR031304">
    <property type="entry name" value="SLT_2"/>
</dbReference>
<dbReference type="Pfam" id="PF13406">
    <property type="entry name" value="SLT_2"/>
    <property type="match status" value="1"/>
</dbReference>
<dbReference type="SUPFAM" id="SSF53955">
    <property type="entry name" value="Lysozyme-like"/>
    <property type="match status" value="1"/>
</dbReference>
<evidence type="ECO:0000313" key="5">
    <source>
        <dbReference type="Proteomes" id="UP000623250"/>
    </source>
</evidence>
<keyword evidence="1" id="KW-0732">Signal</keyword>
<dbReference type="InterPro" id="IPR006311">
    <property type="entry name" value="TAT_signal"/>
</dbReference>
<dbReference type="InterPro" id="IPR002477">
    <property type="entry name" value="Peptidoglycan-bd-like"/>
</dbReference>
<dbReference type="SUPFAM" id="SSF47090">
    <property type="entry name" value="PGBD-like"/>
    <property type="match status" value="1"/>
</dbReference>
<feature type="chain" id="PRO_5034688144" evidence="1">
    <location>
        <begin position="25"/>
        <end position="415"/>
    </location>
</feature>
<dbReference type="InterPro" id="IPR036366">
    <property type="entry name" value="PGBDSf"/>
</dbReference>
<dbReference type="Gene3D" id="1.10.530.10">
    <property type="match status" value="1"/>
</dbReference>
<feature type="signal peptide" evidence="1">
    <location>
        <begin position="1"/>
        <end position="24"/>
    </location>
</feature>
<dbReference type="RefSeq" id="WP_052037000.1">
    <property type="nucleotide sequence ID" value="NZ_JAEMUK010000015.1"/>
</dbReference>
<name>A0A8I1KK12_9HYPH</name>
<dbReference type="GO" id="GO:0008933">
    <property type="term" value="F:peptidoglycan lytic transglycosylase activity"/>
    <property type="evidence" value="ECO:0007669"/>
    <property type="project" value="TreeGrafter"/>
</dbReference>
<feature type="domain" description="Peptidoglycan binding-like" evidence="2">
    <location>
        <begin position="355"/>
        <end position="410"/>
    </location>
</feature>
<dbReference type="NCBIfam" id="TIGR02283">
    <property type="entry name" value="MltB_2"/>
    <property type="match status" value="1"/>
</dbReference>
<comment type="caution">
    <text evidence="4">The sequence shown here is derived from an EMBL/GenBank/DDBJ whole genome shotgun (WGS) entry which is preliminary data.</text>
</comment>
<dbReference type="CDD" id="cd13399">
    <property type="entry name" value="Slt35-like"/>
    <property type="match status" value="1"/>
</dbReference>
<sequence>MAMNFSRRAVLQGALATLVSSACGSGVLATSASAQSARMPFSQWVEAFGARARSRGISGATYARVMGALKPDTSVYALDKAQPEFKEEVWQYLNRRVSDWRIGIGIERAREYAPLLEKIERTYGVDRYVMLGLWGMESAFGDVVTNPKHMRPVFPALAALAWGEPRRRSYWEQELLNALVIVDRGWARPDEMIGSWAGAMGHTQWMPEVWLNMGVDFNGDGKILPFGPPDDALAGTAQYIAKRGKYRRGEGWGYEVRLPEGMGGAGGWKSIAAWQDKGVTRATGKPFPRPGEQARLWQPVARGPAFLLTRNFDAIKSYNPANTYALAIAHLGDRLKGEGPFVQQFPGGERAPTLAEVQELQKRLTAAGFDTDGTDGRVGKDTMKAIRDFQLKVGMQPADGYAGLKVLARLRASGV</sequence>
<protein>
    <submittedName>
        <fullName evidence="4">Lytic murein transglycosylase</fullName>
    </submittedName>
</protein>
<evidence type="ECO:0000259" key="2">
    <source>
        <dbReference type="Pfam" id="PF01471"/>
    </source>
</evidence>
<gene>
    <name evidence="4" type="ORF">JDN41_08495</name>
</gene>
<dbReference type="GO" id="GO:0009253">
    <property type="term" value="P:peptidoglycan catabolic process"/>
    <property type="evidence" value="ECO:0007669"/>
    <property type="project" value="TreeGrafter"/>
</dbReference>
<dbReference type="PANTHER" id="PTHR30163">
    <property type="entry name" value="MEMBRANE-BOUND LYTIC MUREIN TRANSGLYCOSYLASE B"/>
    <property type="match status" value="1"/>
</dbReference>
<dbReference type="PROSITE" id="PS51257">
    <property type="entry name" value="PROKAR_LIPOPROTEIN"/>
    <property type="match status" value="1"/>
</dbReference>
<dbReference type="InterPro" id="IPR023346">
    <property type="entry name" value="Lysozyme-like_dom_sf"/>
</dbReference>
<dbReference type="InterPro" id="IPR011970">
    <property type="entry name" value="MltB_2"/>
</dbReference>
<proteinExistence type="predicted"/>
<dbReference type="InterPro" id="IPR043426">
    <property type="entry name" value="MltB-like"/>
</dbReference>